<name>W4KLJ3_HETIT</name>
<dbReference type="AlphaFoldDB" id="W4KLJ3"/>
<evidence type="ECO:0000313" key="2">
    <source>
        <dbReference type="Proteomes" id="UP000030671"/>
    </source>
</evidence>
<dbReference type="Proteomes" id="UP000030671">
    <property type="component" value="Unassembled WGS sequence"/>
</dbReference>
<dbReference type="GeneID" id="20668042"/>
<dbReference type="HOGENOM" id="CLU_2979348_0_0_1"/>
<protein>
    <submittedName>
        <fullName evidence="1">Uncharacterized protein</fullName>
    </submittedName>
</protein>
<dbReference type="RefSeq" id="XP_009540695.1">
    <property type="nucleotide sequence ID" value="XM_009542400.1"/>
</dbReference>
<evidence type="ECO:0000313" key="1">
    <source>
        <dbReference type="EMBL" id="ETW86697.1"/>
    </source>
</evidence>
<dbReference type="KEGG" id="hir:HETIRDRAFT_166214"/>
<accession>W4KLJ3</accession>
<organism evidence="1 2">
    <name type="scientific">Heterobasidion irregulare (strain TC 32-1)</name>
    <dbReference type="NCBI Taxonomy" id="747525"/>
    <lineage>
        <taxon>Eukaryota</taxon>
        <taxon>Fungi</taxon>
        <taxon>Dikarya</taxon>
        <taxon>Basidiomycota</taxon>
        <taxon>Agaricomycotina</taxon>
        <taxon>Agaricomycetes</taxon>
        <taxon>Russulales</taxon>
        <taxon>Bondarzewiaceae</taxon>
        <taxon>Heterobasidion</taxon>
        <taxon>Heterobasidion annosum species complex</taxon>
    </lineage>
</organism>
<keyword evidence="2" id="KW-1185">Reference proteome</keyword>
<dbReference type="EMBL" id="KI925454">
    <property type="protein sequence ID" value="ETW86697.1"/>
    <property type="molecule type" value="Genomic_DNA"/>
</dbReference>
<reference evidence="1 2" key="1">
    <citation type="journal article" date="2012" name="New Phytol.">
        <title>Insight into trade-off between wood decay and parasitism from the genome of a fungal forest pathogen.</title>
        <authorList>
            <person name="Olson A."/>
            <person name="Aerts A."/>
            <person name="Asiegbu F."/>
            <person name="Belbahri L."/>
            <person name="Bouzid O."/>
            <person name="Broberg A."/>
            <person name="Canback B."/>
            <person name="Coutinho P.M."/>
            <person name="Cullen D."/>
            <person name="Dalman K."/>
            <person name="Deflorio G."/>
            <person name="van Diepen L.T."/>
            <person name="Dunand C."/>
            <person name="Duplessis S."/>
            <person name="Durling M."/>
            <person name="Gonthier P."/>
            <person name="Grimwood J."/>
            <person name="Fossdal C.G."/>
            <person name="Hansson D."/>
            <person name="Henrissat B."/>
            <person name="Hietala A."/>
            <person name="Himmelstrand K."/>
            <person name="Hoffmeister D."/>
            <person name="Hogberg N."/>
            <person name="James T.Y."/>
            <person name="Karlsson M."/>
            <person name="Kohler A."/>
            <person name="Kues U."/>
            <person name="Lee Y.H."/>
            <person name="Lin Y.C."/>
            <person name="Lind M."/>
            <person name="Lindquist E."/>
            <person name="Lombard V."/>
            <person name="Lucas S."/>
            <person name="Lunden K."/>
            <person name="Morin E."/>
            <person name="Murat C."/>
            <person name="Park J."/>
            <person name="Raffaello T."/>
            <person name="Rouze P."/>
            <person name="Salamov A."/>
            <person name="Schmutz J."/>
            <person name="Solheim H."/>
            <person name="Stahlberg J."/>
            <person name="Velez H."/>
            <person name="de Vries R.P."/>
            <person name="Wiebenga A."/>
            <person name="Woodward S."/>
            <person name="Yakovlev I."/>
            <person name="Garbelotto M."/>
            <person name="Martin F."/>
            <person name="Grigoriev I.V."/>
            <person name="Stenlid J."/>
        </authorList>
    </citation>
    <scope>NUCLEOTIDE SEQUENCE [LARGE SCALE GENOMIC DNA]</scope>
    <source>
        <strain evidence="1 2">TC 32-1</strain>
    </source>
</reference>
<proteinExistence type="predicted"/>
<gene>
    <name evidence="1" type="ORF">HETIRDRAFT_166214</name>
</gene>
<dbReference type="InParanoid" id="W4KLJ3"/>
<sequence>MTTAEDLKRTLMTTLLMPAQQMEDLTAQRESNLRHSIHYPHSFTSPLFLLDLLRAWIR</sequence>